<dbReference type="RefSeq" id="WP_178932189.1">
    <property type="nucleotide sequence ID" value="NZ_JACBAZ010000003.1"/>
</dbReference>
<sequence>MIAVADPPTKVPDKVHALPDHISPTAAKDYLGCSLRFFFGRVLAIPQATSPALHLGKCVHAALQHYHLAVWRGGDASPEAVTQAYEDIFMTMERDEGPVSWKDEKARNKAHADGLRVVAAYLDSPGVLKESPKAVEVFLREEIDGLSVPLTGAIDLVRQDLVPVDFKTSASKPDPATAAFDHELQLVCYQLMIEKATGKTPPALDLLFLVKTKTPQVIPVSIAPADEHRKQRAVKMLETAVQGIAEERFHPQPGMHCSWCSFRNECGKWKGDAA</sequence>
<protein>
    <submittedName>
        <fullName evidence="2">PD-(D/E)XK nuclease family protein</fullName>
    </submittedName>
</protein>
<feature type="domain" description="PD-(D/E)XK endonuclease-like" evidence="1">
    <location>
        <begin position="21"/>
        <end position="266"/>
    </location>
</feature>
<evidence type="ECO:0000313" key="3">
    <source>
        <dbReference type="Proteomes" id="UP000557872"/>
    </source>
</evidence>
<dbReference type="InterPro" id="IPR011604">
    <property type="entry name" value="PDDEXK-like_dom_sf"/>
</dbReference>
<dbReference type="Proteomes" id="UP000557872">
    <property type="component" value="Unassembled WGS sequence"/>
</dbReference>
<dbReference type="InterPro" id="IPR038726">
    <property type="entry name" value="PDDEXK_AddAB-type"/>
</dbReference>
<evidence type="ECO:0000259" key="1">
    <source>
        <dbReference type="Pfam" id="PF12705"/>
    </source>
</evidence>
<keyword evidence="3" id="KW-1185">Reference proteome</keyword>
<reference evidence="2 3" key="1">
    <citation type="submission" date="2020-07" db="EMBL/GenBank/DDBJ databases">
        <title>Roseicoccus Jingziensis gen. nov., sp. nov., isolated from coastal seawater.</title>
        <authorList>
            <person name="Feng X."/>
        </authorList>
    </citation>
    <scope>NUCLEOTIDE SEQUENCE [LARGE SCALE GENOMIC DNA]</scope>
    <source>
        <strain evidence="2 3">N1E253</strain>
    </source>
</reference>
<dbReference type="Gene3D" id="3.90.320.10">
    <property type="match status" value="1"/>
</dbReference>
<dbReference type="AlphaFoldDB" id="A0A851GFG1"/>
<dbReference type="EMBL" id="JACBAZ010000003">
    <property type="protein sequence ID" value="NWK55642.1"/>
    <property type="molecule type" value="Genomic_DNA"/>
</dbReference>
<organism evidence="2 3">
    <name type="scientific">Oceaniferula marina</name>
    <dbReference type="NCBI Taxonomy" id="2748318"/>
    <lineage>
        <taxon>Bacteria</taxon>
        <taxon>Pseudomonadati</taxon>
        <taxon>Verrucomicrobiota</taxon>
        <taxon>Verrucomicrobiia</taxon>
        <taxon>Verrucomicrobiales</taxon>
        <taxon>Verrucomicrobiaceae</taxon>
        <taxon>Oceaniferula</taxon>
    </lineage>
</organism>
<evidence type="ECO:0000313" key="2">
    <source>
        <dbReference type="EMBL" id="NWK55642.1"/>
    </source>
</evidence>
<proteinExistence type="predicted"/>
<name>A0A851GFG1_9BACT</name>
<gene>
    <name evidence="2" type="ORF">HW115_08465</name>
</gene>
<comment type="caution">
    <text evidence="2">The sequence shown here is derived from an EMBL/GenBank/DDBJ whole genome shotgun (WGS) entry which is preliminary data.</text>
</comment>
<accession>A0A851GFG1</accession>
<dbReference type="Pfam" id="PF12705">
    <property type="entry name" value="PDDEXK_1"/>
    <property type="match status" value="1"/>
</dbReference>